<keyword evidence="3" id="KW-1185">Reference proteome</keyword>
<evidence type="ECO:0000313" key="2">
    <source>
        <dbReference type="EMBL" id="GJM63899.1"/>
    </source>
</evidence>
<dbReference type="AlphaFoldDB" id="A0AAN4W199"/>
<sequence>MKINQNFSVFLLAIIIALVASCEQFMQDKTELEKEALKSEIERTLGEIDNRIRYYRSKTEKQSPQDIGGKEEKGGQLAEHPIDGATATDDKMEPVTDSVKAEAEQVILDLEEMKRYLSKDLEQIQHEAKEEWKVFREEIEGKLDTVRNKLNKG</sequence>
<comment type="caution">
    <text evidence="2">The sequence shown here is derived from an EMBL/GenBank/DDBJ whole genome shotgun (WGS) entry which is preliminary data.</text>
</comment>
<evidence type="ECO:0000256" key="1">
    <source>
        <dbReference type="SAM" id="MobiDB-lite"/>
    </source>
</evidence>
<dbReference type="RefSeq" id="WP_338238996.1">
    <property type="nucleotide sequence ID" value="NZ_BQKE01000003.1"/>
</dbReference>
<dbReference type="Proteomes" id="UP001310022">
    <property type="component" value="Unassembled WGS sequence"/>
</dbReference>
<gene>
    <name evidence="2" type="ORF">PEDI_44510</name>
</gene>
<feature type="region of interest" description="Disordered" evidence="1">
    <location>
        <begin position="55"/>
        <end position="98"/>
    </location>
</feature>
<dbReference type="EMBL" id="BQKE01000003">
    <property type="protein sequence ID" value="GJM63899.1"/>
    <property type="molecule type" value="Genomic_DNA"/>
</dbReference>
<evidence type="ECO:0000313" key="3">
    <source>
        <dbReference type="Proteomes" id="UP001310022"/>
    </source>
</evidence>
<name>A0AAN4W199_9BACT</name>
<organism evidence="2 3">
    <name type="scientific">Persicobacter diffluens</name>
    <dbReference type="NCBI Taxonomy" id="981"/>
    <lineage>
        <taxon>Bacteria</taxon>
        <taxon>Pseudomonadati</taxon>
        <taxon>Bacteroidota</taxon>
        <taxon>Cytophagia</taxon>
        <taxon>Cytophagales</taxon>
        <taxon>Persicobacteraceae</taxon>
        <taxon>Persicobacter</taxon>
    </lineage>
</organism>
<reference evidence="2 3" key="1">
    <citation type="submission" date="2021-12" db="EMBL/GenBank/DDBJ databases">
        <title>Genome sequencing of bacteria with rrn-lacking chromosome and rrn-plasmid.</title>
        <authorList>
            <person name="Anda M."/>
            <person name="Iwasaki W."/>
        </authorList>
    </citation>
    <scope>NUCLEOTIDE SEQUENCE [LARGE SCALE GENOMIC DNA]</scope>
    <source>
        <strain evidence="2 3">NBRC 15940</strain>
    </source>
</reference>
<accession>A0AAN4W199</accession>
<dbReference type="PROSITE" id="PS51257">
    <property type="entry name" value="PROKAR_LIPOPROTEIN"/>
    <property type="match status" value="1"/>
</dbReference>
<protein>
    <submittedName>
        <fullName evidence="2">Uncharacterized protein</fullName>
    </submittedName>
</protein>
<feature type="compositionally biased region" description="Basic and acidic residues" evidence="1">
    <location>
        <begin position="55"/>
        <end position="74"/>
    </location>
</feature>
<proteinExistence type="predicted"/>
<feature type="compositionally biased region" description="Basic and acidic residues" evidence="1">
    <location>
        <begin position="88"/>
        <end position="98"/>
    </location>
</feature>